<sequence length="79" mass="9080">MIHPTTAYTSPRSPTSTLCRSVSHIRIRTTPPAFGGCQRTFDSALPITCQLQLLTETQIRADRGTPRRWKRHSCITRRW</sequence>
<organism evidence="1 2">
    <name type="scientific">Toxoplasma gondii</name>
    <dbReference type="NCBI Taxonomy" id="5811"/>
    <lineage>
        <taxon>Eukaryota</taxon>
        <taxon>Sar</taxon>
        <taxon>Alveolata</taxon>
        <taxon>Apicomplexa</taxon>
        <taxon>Conoidasida</taxon>
        <taxon>Coccidia</taxon>
        <taxon>Eucoccidiorida</taxon>
        <taxon>Eimeriorina</taxon>
        <taxon>Sarcocystidae</taxon>
        <taxon>Toxoplasma</taxon>
    </lineage>
</organism>
<name>A0A7J6JUC2_TOXGO</name>
<dbReference type="Proteomes" id="UP000557509">
    <property type="component" value="Unassembled WGS sequence"/>
</dbReference>
<accession>A0A7J6JUC2</accession>
<evidence type="ECO:0000313" key="1">
    <source>
        <dbReference type="EMBL" id="KAF4638783.1"/>
    </source>
</evidence>
<dbReference type="AlphaFoldDB" id="A0A7J6JUC2"/>
<evidence type="ECO:0000313" key="2">
    <source>
        <dbReference type="Proteomes" id="UP000557509"/>
    </source>
</evidence>
<keyword evidence="2" id="KW-1185">Reference proteome</keyword>
<reference evidence="1 2" key="1">
    <citation type="submission" date="2020-03" db="EMBL/GenBank/DDBJ databases">
        <title>Genome sequence of Toxoplasma gondii RH-88 strain.</title>
        <authorList>
            <person name="Lorenzi H.A."/>
            <person name="Venepally P."/>
            <person name="Rozenberg A."/>
            <person name="Sibley D."/>
        </authorList>
    </citation>
    <scope>NUCLEOTIDE SEQUENCE [LARGE SCALE GENOMIC DNA]</scope>
    <source>
        <strain evidence="1 2">RH-88</strain>
    </source>
</reference>
<gene>
    <name evidence="1" type="ORF">TGRH88_063920</name>
</gene>
<dbReference type="EMBL" id="JAAUHK010000197">
    <property type="protein sequence ID" value="KAF4638783.1"/>
    <property type="molecule type" value="Genomic_DNA"/>
</dbReference>
<comment type="caution">
    <text evidence="1">The sequence shown here is derived from an EMBL/GenBank/DDBJ whole genome shotgun (WGS) entry which is preliminary data.</text>
</comment>
<protein>
    <submittedName>
        <fullName evidence="1">Uncharacterized protein</fullName>
    </submittedName>
</protein>
<proteinExistence type="predicted"/>